<protein>
    <submittedName>
        <fullName evidence="1">Uncharacterized protein</fullName>
    </submittedName>
</protein>
<name>A0ABT8EBZ0_9BACL</name>
<keyword evidence="2" id="KW-1185">Reference proteome</keyword>
<reference evidence="1" key="1">
    <citation type="submission" date="2023-06" db="EMBL/GenBank/DDBJ databases">
        <title>Draft Genome Sequences of Representative Paenibacillus Polymyxa, Bacillus cereus, Fictibacillus sp., and Brevibacillus agri Strains Isolated from Amazonian Dark Earth.</title>
        <authorList>
            <person name="Pellegrinetti T.A."/>
            <person name="Cunha I.C.M."/>
            <person name="Chaves M.G."/>
            <person name="Freitas A.S."/>
            <person name="Silva A.V.R."/>
            <person name="Tsai S.M."/>
            <person name="Mendes L.W."/>
        </authorList>
    </citation>
    <scope>NUCLEOTIDE SEQUENCE</scope>
    <source>
        <strain evidence="1">CENA-BCM004</strain>
    </source>
</reference>
<comment type="caution">
    <text evidence="1">The sequence shown here is derived from an EMBL/GenBank/DDBJ whole genome shotgun (WGS) entry which is preliminary data.</text>
</comment>
<proteinExistence type="predicted"/>
<sequence length="86" mass="10100">MDTQVIDRQAEHLEVAAKEVRTGKDIEMFLTTLKYATDIMRKFKPEDLIELRRISKNFPDIGKVLNEFVFSNVTKKYTWHEGSIHS</sequence>
<accession>A0ABT8EBZ0</accession>
<organism evidence="1 2">
    <name type="scientific">Fictibacillus terranigra</name>
    <dbReference type="NCBI Taxonomy" id="3058424"/>
    <lineage>
        <taxon>Bacteria</taxon>
        <taxon>Bacillati</taxon>
        <taxon>Bacillota</taxon>
        <taxon>Bacilli</taxon>
        <taxon>Bacillales</taxon>
        <taxon>Fictibacillaceae</taxon>
        <taxon>Fictibacillus</taxon>
    </lineage>
</organism>
<dbReference type="RefSeq" id="WP_290401554.1">
    <property type="nucleotide sequence ID" value="NZ_JAUHLN010000005.1"/>
</dbReference>
<gene>
    <name evidence="1" type="ORF">QYF49_21035</name>
</gene>
<evidence type="ECO:0000313" key="1">
    <source>
        <dbReference type="EMBL" id="MDN4075448.1"/>
    </source>
</evidence>
<evidence type="ECO:0000313" key="2">
    <source>
        <dbReference type="Proteomes" id="UP001168694"/>
    </source>
</evidence>
<dbReference type="EMBL" id="JAUHLN010000005">
    <property type="protein sequence ID" value="MDN4075448.1"/>
    <property type="molecule type" value="Genomic_DNA"/>
</dbReference>
<dbReference type="Proteomes" id="UP001168694">
    <property type="component" value="Unassembled WGS sequence"/>
</dbReference>